<feature type="non-terminal residue" evidence="6">
    <location>
        <position position="257"/>
    </location>
</feature>
<feature type="compositionally biased region" description="Low complexity" evidence="4">
    <location>
        <begin position="223"/>
        <end position="251"/>
    </location>
</feature>
<reference evidence="7" key="1">
    <citation type="submission" date="2022-10" db="EMBL/GenBank/DDBJ databases">
        <title>Genome assembly of Pristionchus species.</title>
        <authorList>
            <person name="Yoshida K."/>
            <person name="Sommer R.J."/>
        </authorList>
    </citation>
    <scope>NUCLEOTIDE SEQUENCE [LARGE SCALE GENOMIC DNA]</scope>
    <source>
        <strain evidence="7">RS5460</strain>
    </source>
</reference>
<comment type="subcellular location">
    <subcellularLocation>
        <location evidence="3">Nucleus</location>
    </subcellularLocation>
</comment>
<comment type="caution">
    <text evidence="6">The sequence shown here is derived from an EMBL/GenBank/DDBJ whole genome shotgun (WGS) entry which is preliminary data.</text>
</comment>
<dbReference type="GO" id="GO:0043565">
    <property type="term" value="F:sequence-specific DNA binding"/>
    <property type="evidence" value="ECO:0007669"/>
    <property type="project" value="InterPro"/>
</dbReference>
<dbReference type="InterPro" id="IPR036388">
    <property type="entry name" value="WH-like_DNA-bd_sf"/>
</dbReference>
<dbReference type="PANTHER" id="PTHR11849:SF282">
    <property type="entry name" value="ETV5-RELATED PROTEIN ETS96B"/>
    <property type="match status" value="1"/>
</dbReference>
<dbReference type="Gene3D" id="1.10.10.10">
    <property type="entry name" value="Winged helix-like DNA-binding domain superfamily/Winged helix DNA-binding domain"/>
    <property type="match status" value="1"/>
</dbReference>
<evidence type="ECO:0000256" key="1">
    <source>
        <dbReference type="ARBA" id="ARBA00005562"/>
    </source>
</evidence>
<organism evidence="6 7">
    <name type="scientific">Pristionchus mayeri</name>
    <dbReference type="NCBI Taxonomy" id="1317129"/>
    <lineage>
        <taxon>Eukaryota</taxon>
        <taxon>Metazoa</taxon>
        <taxon>Ecdysozoa</taxon>
        <taxon>Nematoda</taxon>
        <taxon>Chromadorea</taxon>
        <taxon>Rhabditida</taxon>
        <taxon>Rhabditina</taxon>
        <taxon>Diplogasteromorpha</taxon>
        <taxon>Diplogasteroidea</taxon>
        <taxon>Neodiplogasteridae</taxon>
        <taxon>Pristionchus</taxon>
    </lineage>
</organism>
<dbReference type="PANTHER" id="PTHR11849">
    <property type="entry name" value="ETS"/>
    <property type="match status" value="1"/>
</dbReference>
<evidence type="ECO:0000256" key="3">
    <source>
        <dbReference type="RuleBase" id="RU004019"/>
    </source>
</evidence>
<name>A0AAN5D7W4_9BILA</name>
<evidence type="ECO:0000259" key="5">
    <source>
        <dbReference type="PROSITE" id="PS50061"/>
    </source>
</evidence>
<dbReference type="GO" id="GO:0030154">
    <property type="term" value="P:cell differentiation"/>
    <property type="evidence" value="ECO:0007669"/>
    <property type="project" value="TreeGrafter"/>
</dbReference>
<feature type="non-terminal residue" evidence="6">
    <location>
        <position position="1"/>
    </location>
</feature>
<keyword evidence="2 3" id="KW-0238">DNA-binding</keyword>
<dbReference type="InterPro" id="IPR046328">
    <property type="entry name" value="ETS_fam"/>
</dbReference>
<dbReference type="Proteomes" id="UP001328107">
    <property type="component" value="Unassembled WGS sequence"/>
</dbReference>
<evidence type="ECO:0000256" key="2">
    <source>
        <dbReference type="ARBA" id="ARBA00023125"/>
    </source>
</evidence>
<dbReference type="SUPFAM" id="SSF46785">
    <property type="entry name" value="Winged helix' DNA-binding domain"/>
    <property type="match status" value="1"/>
</dbReference>
<evidence type="ECO:0000313" key="7">
    <source>
        <dbReference type="Proteomes" id="UP001328107"/>
    </source>
</evidence>
<sequence length="257" mass="29034">TTCAQYEKVRGKSSQQCRRFPDVLPDDYKRITTQANGNHQMWYFILTQLNDPTKKSVIVWTGHQRHFRVRDKAMLCHLWSRHNGKTQDVKWDSLCRIMRSTGKNGLMMAVPSEEHRGRNKDGEFGFVIEPAFYLKMTREALDKQIRLHCENGPLTVGSPIDSSWGYAEGTQLQVVPMMPLDQEGNVIESSVPEPSYITVLPISPNQFIQPQFESFHSCLPSTSSQTMPIPSSSSPSCYSQAMPISSSSTHSPSPPNI</sequence>
<dbReference type="InterPro" id="IPR000418">
    <property type="entry name" value="Ets_dom"/>
</dbReference>
<dbReference type="InterPro" id="IPR036390">
    <property type="entry name" value="WH_DNA-bd_sf"/>
</dbReference>
<dbReference type="AlphaFoldDB" id="A0AAN5D7W4"/>
<dbReference type="EMBL" id="BTRK01000006">
    <property type="protein sequence ID" value="GMR58476.1"/>
    <property type="molecule type" value="Genomic_DNA"/>
</dbReference>
<comment type="similarity">
    <text evidence="1 3">Belongs to the ETS family.</text>
</comment>
<protein>
    <recommendedName>
        <fullName evidence="5">ETS domain-containing protein</fullName>
    </recommendedName>
</protein>
<feature type="domain" description="ETS" evidence="5">
    <location>
        <begin position="39"/>
        <end position="120"/>
    </location>
</feature>
<proteinExistence type="inferred from homology"/>
<accession>A0AAN5D7W4</accession>
<keyword evidence="7" id="KW-1185">Reference proteome</keyword>
<feature type="region of interest" description="Disordered" evidence="4">
    <location>
        <begin position="223"/>
        <end position="257"/>
    </location>
</feature>
<evidence type="ECO:0000256" key="4">
    <source>
        <dbReference type="SAM" id="MobiDB-lite"/>
    </source>
</evidence>
<dbReference type="PROSITE" id="PS50061">
    <property type="entry name" value="ETS_DOMAIN_3"/>
    <property type="match status" value="1"/>
</dbReference>
<dbReference type="Pfam" id="PF00178">
    <property type="entry name" value="Ets"/>
    <property type="match status" value="1"/>
</dbReference>
<dbReference type="GO" id="GO:0000981">
    <property type="term" value="F:DNA-binding transcription factor activity, RNA polymerase II-specific"/>
    <property type="evidence" value="ECO:0007669"/>
    <property type="project" value="TreeGrafter"/>
</dbReference>
<gene>
    <name evidence="6" type="ORF">PMAYCL1PPCAC_28671</name>
</gene>
<keyword evidence="3" id="KW-0539">Nucleus</keyword>
<dbReference type="GO" id="GO:0005634">
    <property type="term" value="C:nucleus"/>
    <property type="evidence" value="ECO:0007669"/>
    <property type="project" value="UniProtKB-SubCell"/>
</dbReference>
<evidence type="ECO:0000313" key="6">
    <source>
        <dbReference type="EMBL" id="GMR58476.1"/>
    </source>
</evidence>